<accession>A0A7Y9EUT8</accession>
<feature type="transmembrane region" description="Helical" evidence="1">
    <location>
        <begin position="132"/>
        <end position="154"/>
    </location>
</feature>
<keyword evidence="3" id="KW-1185">Reference proteome</keyword>
<evidence type="ECO:0000313" key="2">
    <source>
        <dbReference type="EMBL" id="NYD54303.1"/>
    </source>
</evidence>
<evidence type="ECO:0000313" key="3">
    <source>
        <dbReference type="Proteomes" id="UP000552045"/>
    </source>
</evidence>
<dbReference type="AlphaFoldDB" id="A0A7Y9EUT8"/>
<keyword evidence="1" id="KW-1133">Transmembrane helix</keyword>
<gene>
    <name evidence="2" type="ORF">BKA02_001358</name>
</gene>
<dbReference type="EMBL" id="JACCBH010000001">
    <property type="protein sequence ID" value="NYD54303.1"/>
    <property type="molecule type" value="Genomic_DNA"/>
</dbReference>
<reference evidence="2 3" key="1">
    <citation type="submission" date="2020-07" db="EMBL/GenBank/DDBJ databases">
        <title>Sequencing the genomes of 1000 actinobacteria strains.</title>
        <authorList>
            <person name="Klenk H.-P."/>
        </authorList>
    </citation>
    <scope>NUCLEOTIDE SEQUENCE [LARGE SCALE GENOMIC DNA]</scope>
    <source>
        <strain evidence="2 3">DSM 22185</strain>
    </source>
</reference>
<proteinExistence type="predicted"/>
<dbReference type="Proteomes" id="UP000552045">
    <property type="component" value="Unassembled WGS sequence"/>
</dbReference>
<dbReference type="EC" id="1.8.5.2" evidence="2"/>
<keyword evidence="2" id="KW-0560">Oxidoreductase</keyword>
<organism evidence="2 3">
    <name type="scientific">Microbacterium pseudoresistens</name>
    <dbReference type="NCBI Taxonomy" id="640634"/>
    <lineage>
        <taxon>Bacteria</taxon>
        <taxon>Bacillati</taxon>
        <taxon>Actinomycetota</taxon>
        <taxon>Actinomycetes</taxon>
        <taxon>Micrococcales</taxon>
        <taxon>Microbacteriaceae</taxon>
        <taxon>Microbacterium</taxon>
    </lineage>
</organism>
<dbReference type="GO" id="GO:0043831">
    <property type="term" value="F:thiosulfate dehydrogenase (quinone) activity"/>
    <property type="evidence" value="ECO:0007669"/>
    <property type="project" value="UniProtKB-EC"/>
</dbReference>
<dbReference type="RefSeq" id="WP_179432512.1">
    <property type="nucleotide sequence ID" value="NZ_BAABLC010000001.1"/>
</dbReference>
<feature type="transmembrane region" description="Helical" evidence="1">
    <location>
        <begin position="101"/>
        <end position="120"/>
    </location>
</feature>
<protein>
    <submittedName>
        <fullName evidence="2">Thiosulfate dehydrogenase [quinone] large subunit</fullName>
        <ecNumber evidence="2">1.8.5.2</ecNumber>
    </submittedName>
</protein>
<keyword evidence="1" id="KW-0472">Membrane</keyword>
<evidence type="ECO:0000256" key="1">
    <source>
        <dbReference type="SAM" id="Phobius"/>
    </source>
</evidence>
<sequence length="175" mass="18184">MIPGIASRAALVSSLIGGAARVAAGALWIAEGALKHRAGFGGADILLVAGSTSDNARVPFFFAPLGAAMRAAPELFGIVIPALEIMLGVLLVVGTGLGRRARAFTTVIALGSIATLMLYWSSDQLIWQYPALVMLSAIVLAVPHAGLLGVPLLWQRRRILARQQSGRSAGSSTQE</sequence>
<comment type="caution">
    <text evidence="2">The sequence shown here is derived from an EMBL/GenBank/DDBJ whole genome shotgun (WGS) entry which is preliminary data.</text>
</comment>
<keyword evidence="1" id="KW-0812">Transmembrane</keyword>
<name>A0A7Y9EUT8_9MICO</name>
<feature type="transmembrane region" description="Helical" evidence="1">
    <location>
        <begin position="75"/>
        <end position="94"/>
    </location>
</feature>